<dbReference type="PROSITE" id="PS50966">
    <property type="entry name" value="ZF_SWIM"/>
    <property type="match status" value="1"/>
</dbReference>
<feature type="domain" description="SWIM-type" evidence="3">
    <location>
        <begin position="138"/>
        <end position="170"/>
    </location>
</feature>
<sequence>MKQIKELNPDAEKWLRNISLEMWTMSFDGGHRYGQATTNMIESFNGCIRSARFLPVTSKVEYLYYRSVKLVAERRTQTLNDLQNGHIYCQKSRELFENIEKKASAHKIIPYNEQRGIFEVTTARYKTQKGYWKGGNKHTIDLGKGFCSCGKWSRYHSPCSHIVAGCLMCSLDWKQYIEPSHSLTILYEMWKYEFFPLANRAYWTFPLANNWERYGTLFPDENLKKKKNKRGQRGQSQRIRTEMDNSRKAISCGRCGQEGHTRRSSRCPQNKH</sequence>
<reference evidence="4" key="1">
    <citation type="journal article" date="2016" name="Nat. Genet.">
        <title>A high-quality carrot genome assembly provides new insights into carotenoid accumulation and asterid genome evolution.</title>
        <authorList>
            <person name="Iorizzo M."/>
            <person name="Ellison S."/>
            <person name="Senalik D."/>
            <person name="Zeng P."/>
            <person name="Satapoomin P."/>
            <person name="Huang J."/>
            <person name="Bowman M."/>
            <person name="Iovene M."/>
            <person name="Sanseverino W."/>
            <person name="Cavagnaro P."/>
            <person name="Yildiz M."/>
            <person name="Macko-Podgorni A."/>
            <person name="Moranska E."/>
            <person name="Grzebelus E."/>
            <person name="Grzebelus D."/>
            <person name="Ashrafi H."/>
            <person name="Zheng Z."/>
            <person name="Cheng S."/>
            <person name="Spooner D."/>
            <person name="Van Deynze A."/>
            <person name="Simon P."/>
        </authorList>
    </citation>
    <scope>NUCLEOTIDE SEQUENCE</scope>
    <source>
        <tissue evidence="4">Leaf</tissue>
    </source>
</reference>
<evidence type="ECO:0000256" key="1">
    <source>
        <dbReference type="PROSITE-ProRule" id="PRU00325"/>
    </source>
</evidence>
<dbReference type="Proteomes" id="UP000077755">
    <property type="component" value="Chromosome 1"/>
</dbReference>
<dbReference type="Pfam" id="PF04434">
    <property type="entry name" value="SWIM"/>
    <property type="match status" value="1"/>
</dbReference>
<keyword evidence="1" id="KW-0479">Metal-binding</keyword>
<gene>
    <name evidence="4" type="ORF">DCAR_0103422</name>
</gene>
<evidence type="ECO:0000313" key="5">
    <source>
        <dbReference type="Proteomes" id="UP000077755"/>
    </source>
</evidence>
<evidence type="ECO:0000256" key="2">
    <source>
        <dbReference type="SAM" id="MobiDB-lite"/>
    </source>
</evidence>
<dbReference type="GO" id="GO:0008270">
    <property type="term" value="F:zinc ion binding"/>
    <property type="evidence" value="ECO:0007669"/>
    <property type="project" value="UniProtKB-KW"/>
</dbReference>
<dbReference type="EMBL" id="CP093343">
    <property type="protein sequence ID" value="WOG84240.1"/>
    <property type="molecule type" value="Genomic_DNA"/>
</dbReference>
<dbReference type="PANTHER" id="PTHR31973">
    <property type="entry name" value="POLYPROTEIN, PUTATIVE-RELATED"/>
    <property type="match status" value="1"/>
</dbReference>
<keyword evidence="5" id="KW-1185">Reference proteome</keyword>
<protein>
    <recommendedName>
        <fullName evidence="3">SWIM-type domain-containing protein</fullName>
    </recommendedName>
</protein>
<feature type="region of interest" description="Disordered" evidence="2">
    <location>
        <begin position="223"/>
        <end position="272"/>
    </location>
</feature>
<dbReference type="InterPro" id="IPR007527">
    <property type="entry name" value="Znf_SWIM"/>
</dbReference>
<dbReference type="PANTHER" id="PTHR31973:SF195">
    <property type="entry name" value="MUDR FAMILY TRANSPOSASE"/>
    <property type="match status" value="1"/>
</dbReference>
<proteinExistence type="predicted"/>
<reference evidence="4" key="2">
    <citation type="submission" date="2022-03" db="EMBL/GenBank/DDBJ databases">
        <title>Draft title - Genomic analysis of global carrot germplasm unveils the trajectory of domestication and the origin of high carotenoid orange carrot.</title>
        <authorList>
            <person name="Iorizzo M."/>
            <person name="Ellison S."/>
            <person name="Senalik D."/>
            <person name="Macko-Podgorni A."/>
            <person name="Grzebelus D."/>
            <person name="Bostan H."/>
            <person name="Rolling W."/>
            <person name="Curaba J."/>
            <person name="Simon P."/>
        </authorList>
    </citation>
    <scope>NUCLEOTIDE SEQUENCE</scope>
    <source>
        <tissue evidence="4">Leaf</tissue>
    </source>
</reference>
<keyword evidence="1" id="KW-0863">Zinc-finger</keyword>
<evidence type="ECO:0000259" key="3">
    <source>
        <dbReference type="PROSITE" id="PS50966"/>
    </source>
</evidence>
<evidence type="ECO:0000313" key="4">
    <source>
        <dbReference type="EMBL" id="WOG84240.1"/>
    </source>
</evidence>
<keyword evidence="1" id="KW-0862">Zinc</keyword>
<organism evidence="4 5">
    <name type="scientific">Daucus carota subsp. sativus</name>
    <name type="common">Carrot</name>
    <dbReference type="NCBI Taxonomy" id="79200"/>
    <lineage>
        <taxon>Eukaryota</taxon>
        <taxon>Viridiplantae</taxon>
        <taxon>Streptophyta</taxon>
        <taxon>Embryophyta</taxon>
        <taxon>Tracheophyta</taxon>
        <taxon>Spermatophyta</taxon>
        <taxon>Magnoliopsida</taxon>
        <taxon>eudicotyledons</taxon>
        <taxon>Gunneridae</taxon>
        <taxon>Pentapetalae</taxon>
        <taxon>asterids</taxon>
        <taxon>campanulids</taxon>
        <taxon>Apiales</taxon>
        <taxon>Apiaceae</taxon>
        <taxon>Apioideae</taxon>
        <taxon>Scandiceae</taxon>
        <taxon>Daucinae</taxon>
        <taxon>Daucus</taxon>
        <taxon>Daucus sect. Daucus</taxon>
    </lineage>
</organism>
<accession>A0AAF1ALA1</accession>
<feature type="compositionally biased region" description="Basic residues" evidence="2">
    <location>
        <begin position="262"/>
        <end position="272"/>
    </location>
</feature>
<dbReference type="AlphaFoldDB" id="A0AAF1ALA1"/>
<name>A0AAF1ALA1_DAUCS</name>